<dbReference type="AlphaFoldDB" id="A0AAV7ZWU6"/>
<reference evidence="3" key="1">
    <citation type="submission" date="2022-08" db="EMBL/GenBank/DDBJ databases">
        <title>Novel sulphate-reducing endosymbionts in the free-living metamonad Anaeramoeba.</title>
        <authorList>
            <person name="Jerlstrom-Hultqvist J."/>
            <person name="Cepicka I."/>
            <person name="Gallot-Lavallee L."/>
            <person name="Salas-Leiva D."/>
            <person name="Curtis B.A."/>
            <person name="Zahonova K."/>
            <person name="Pipaliya S."/>
            <person name="Dacks J."/>
            <person name="Roger A.J."/>
        </authorList>
    </citation>
    <scope>NUCLEOTIDE SEQUENCE</scope>
    <source>
        <strain evidence="3">Busselton2</strain>
    </source>
</reference>
<feature type="transmembrane region" description="Helical" evidence="1">
    <location>
        <begin position="51"/>
        <end position="72"/>
    </location>
</feature>
<dbReference type="PROSITE" id="PS51257">
    <property type="entry name" value="PROKAR_LIPOPROTEIN"/>
    <property type="match status" value="1"/>
</dbReference>
<keyword evidence="2" id="KW-0732">Signal</keyword>
<keyword evidence="1" id="KW-1133">Transmembrane helix</keyword>
<gene>
    <name evidence="3" type="ORF">M0812_11677</name>
</gene>
<keyword evidence="1" id="KW-0472">Membrane</keyword>
<feature type="transmembrane region" description="Helical" evidence="1">
    <location>
        <begin position="203"/>
        <end position="221"/>
    </location>
</feature>
<accession>A0AAV7ZWU6</accession>
<feature type="transmembrane region" description="Helical" evidence="1">
    <location>
        <begin position="241"/>
        <end position="264"/>
    </location>
</feature>
<sequence>MSKKIFFLFLIILQTVLGCGDVWDEEKCPEGYKCNDSLSVCQKIRSEKSYIIFYFAVTGGLVGIYLIFWFVYKRIRIGGKSRLLCFLPFVNLKMPNNPNPEFVNNLLTYYPDLVDHKDDWDFVENLSIGLMNGRMRQSTTFYLIQTILAVGAIPSIVDSRDSYSGVYLALMLVLILIFLLRVYQAFVVFRGPTLWKGSRISNYCYILSYVYFVLFLVYMVRPSPNIINEDYISRVTVLSKWQIFAAVLLFTIIIQTMFIFRINVTINKQTGKIMCHKKHTLVGKYNNKTTIYRLNYSWGYFFKNDQNNPLHIAEGSDNRGTLKGAEVEKKLLEEDQVNQPLLNDNEMNFNNNPMNTGLNYNYENSNVNYNTVNQYNNNSVENTQYNTNIQSSGNNQGFVNYPEQI</sequence>
<keyword evidence="1" id="KW-0812">Transmembrane</keyword>
<proteinExistence type="predicted"/>
<name>A0AAV7ZWU6_9EUKA</name>
<feature type="chain" id="PRO_5043518650" evidence="2">
    <location>
        <begin position="19"/>
        <end position="405"/>
    </location>
</feature>
<feature type="transmembrane region" description="Helical" evidence="1">
    <location>
        <begin position="163"/>
        <end position="183"/>
    </location>
</feature>
<evidence type="ECO:0000256" key="1">
    <source>
        <dbReference type="SAM" id="Phobius"/>
    </source>
</evidence>
<dbReference type="EMBL" id="JANTQA010000023">
    <property type="protein sequence ID" value="KAJ3445790.1"/>
    <property type="molecule type" value="Genomic_DNA"/>
</dbReference>
<comment type="caution">
    <text evidence="3">The sequence shown here is derived from an EMBL/GenBank/DDBJ whole genome shotgun (WGS) entry which is preliminary data.</text>
</comment>
<organism evidence="3 4">
    <name type="scientific">Anaeramoeba flamelloides</name>
    <dbReference type="NCBI Taxonomy" id="1746091"/>
    <lineage>
        <taxon>Eukaryota</taxon>
        <taxon>Metamonada</taxon>
        <taxon>Anaeramoebidae</taxon>
        <taxon>Anaeramoeba</taxon>
    </lineage>
</organism>
<protein>
    <submittedName>
        <fullName evidence="3">Uncharacterized protein</fullName>
    </submittedName>
</protein>
<dbReference type="Proteomes" id="UP001146793">
    <property type="component" value="Unassembled WGS sequence"/>
</dbReference>
<evidence type="ECO:0000256" key="2">
    <source>
        <dbReference type="SAM" id="SignalP"/>
    </source>
</evidence>
<feature type="transmembrane region" description="Helical" evidence="1">
    <location>
        <begin position="140"/>
        <end position="157"/>
    </location>
</feature>
<feature type="signal peptide" evidence="2">
    <location>
        <begin position="1"/>
        <end position="18"/>
    </location>
</feature>
<evidence type="ECO:0000313" key="4">
    <source>
        <dbReference type="Proteomes" id="UP001146793"/>
    </source>
</evidence>
<evidence type="ECO:0000313" key="3">
    <source>
        <dbReference type="EMBL" id="KAJ3445790.1"/>
    </source>
</evidence>